<dbReference type="Proteomes" id="UP001314170">
    <property type="component" value="Unassembled WGS sequence"/>
</dbReference>
<sequence length="80" mass="9087">MRSDLGCRWLKRSLKVLMWKLDIFEPIQSKLTNYDVLKVKHSICGKGFRAAPKPIMKPQDKSSAQYNTTVAAIIGQNPKP</sequence>
<comment type="caution">
    <text evidence="1">The sequence shown here is derived from an EMBL/GenBank/DDBJ whole genome shotgun (WGS) entry which is preliminary data.</text>
</comment>
<reference evidence="1 2" key="1">
    <citation type="submission" date="2024-01" db="EMBL/GenBank/DDBJ databases">
        <authorList>
            <person name="Waweru B."/>
        </authorList>
    </citation>
    <scope>NUCLEOTIDE SEQUENCE [LARGE SCALE GENOMIC DNA]</scope>
</reference>
<dbReference type="AlphaFoldDB" id="A0AAV1RH95"/>
<protein>
    <submittedName>
        <fullName evidence="1">Uncharacterized protein</fullName>
    </submittedName>
</protein>
<proteinExistence type="predicted"/>
<name>A0AAV1RH95_9ROSI</name>
<dbReference type="EMBL" id="CAWUPB010000994">
    <property type="protein sequence ID" value="CAK7335989.1"/>
    <property type="molecule type" value="Genomic_DNA"/>
</dbReference>
<evidence type="ECO:0000313" key="2">
    <source>
        <dbReference type="Proteomes" id="UP001314170"/>
    </source>
</evidence>
<accession>A0AAV1RH95</accession>
<organism evidence="1 2">
    <name type="scientific">Dovyalis caffra</name>
    <dbReference type="NCBI Taxonomy" id="77055"/>
    <lineage>
        <taxon>Eukaryota</taxon>
        <taxon>Viridiplantae</taxon>
        <taxon>Streptophyta</taxon>
        <taxon>Embryophyta</taxon>
        <taxon>Tracheophyta</taxon>
        <taxon>Spermatophyta</taxon>
        <taxon>Magnoliopsida</taxon>
        <taxon>eudicotyledons</taxon>
        <taxon>Gunneridae</taxon>
        <taxon>Pentapetalae</taxon>
        <taxon>rosids</taxon>
        <taxon>fabids</taxon>
        <taxon>Malpighiales</taxon>
        <taxon>Salicaceae</taxon>
        <taxon>Flacourtieae</taxon>
        <taxon>Dovyalis</taxon>
    </lineage>
</organism>
<keyword evidence="2" id="KW-1185">Reference proteome</keyword>
<evidence type="ECO:0000313" key="1">
    <source>
        <dbReference type="EMBL" id="CAK7335989.1"/>
    </source>
</evidence>
<gene>
    <name evidence="1" type="ORF">DCAF_LOCUS10993</name>
</gene>